<keyword evidence="1" id="KW-0732">Signal</keyword>
<dbReference type="PANTHER" id="PTHR35399:SF4">
    <property type="entry name" value="MEMBRANE PROTEIN"/>
    <property type="match status" value="1"/>
</dbReference>
<accession>A0A367S1R2</accession>
<dbReference type="AlphaFoldDB" id="A0A367S1R2"/>
<sequence length="422" mass="44691">MNLSRRQFFTLAGASATGAVLLSPLQAFYAKPAIAAGPYGNLVADPNGVLDLPAGFTYRRLSETGQTMNDGYKVPGGHDGMGAFAGSNGNTILIRNHELTPTSSNGLGAPTGSKYNSNARGGCTKLVVNSSRTLVSHRGVLAGTIRNCAGGPTPSGSWLSCEETFETNNNKKHGYVFEVPSSANTFVTPAPLTAMGRFNHEAAAVDPNTGYIYMTEDQGNGLFYRFIPNQSNNLSAGGSLYALKITGSPGINTATGFPKNTPKAVEWVQINTPDPATDTVRTQGYNNGAARFSGGEGIFYGSGYVYFTCKSGGSSGDGQIWRYSPTNNTVELYIEPNNSGVLDNPDNIIVFPNRDIFLCEDGDGTDYILGITSSGSLYKFAKNALNTSEFAGVCFSPDGQTMFVNMQSPGITFAIWPTTASW</sequence>
<comment type="caution">
    <text evidence="2">The sequence shown here is derived from an EMBL/GenBank/DDBJ whole genome shotgun (WGS) entry which is preliminary data.</text>
</comment>
<evidence type="ECO:0000256" key="1">
    <source>
        <dbReference type="SAM" id="SignalP"/>
    </source>
</evidence>
<keyword evidence="3" id="KW-1185">Reference proteome</keyword>
<dbReference type="PANTHER" id="PTHR35399">
    <property type="entry name" value="SLR8030 PROTEIN"/>
    <property type="match status" value="1"/>
</dbReference>
<gene>
    <name evidence="2" type="ORF">A6770_35825</name>
</gene>
<protein>
    <submittedName>
        <fullName evidence="2">Phosphatase</fullName>
    </submittedName>
</protein>
<feature type="signal peptide" evidence="1">
    <location>
        <begin position="1"/>
        <end position="29"/>
    </location>
</feature>
<evidence type="ECO:0000313" key="2">
    <source>
        <dbReference type="EMBL" id="RCJ41920.1"/>
    </source>
</evidence>
<name>A0A367S1R2_9NOSO</name>
<organism evidence="2 3">
    <name type="scientific">Nostoc minutum NIES-26</name>
    <dbReference type="NCBI Taxonomy" id="1844469"/>
    <lineage>
        <taxon>Bacteria</taxon>
        <taxon>Bacillati</taxon>
        <taxon>Cyanobacteriota</taxon>
        <taxon>Cyanophyceae</taxon>
        <taxon>Nostocales</taxon>
        <taxon>Nostocaceae</taxon>
        <taxon>Nostoc</taxon>
    </lineage>
</organism>
<proteinExistence type="predicted"/>
<dbReference type="Pfam" id="PF05787">
    <property type="entry name" value="PhoX"/>
    <property type="match status" value="2"/>
</dbReference>
<feature type="chain" id="PRO_5017058750" evidence="1">
    <location>
        <begin position="30"/>
        <end position="422"/>
    </location>
</feature>
<evidence type="ECO:0000313" key="3">
    <source>
        <dbReference type="Proteomes" id="UP000252107"/>
    </source>
</evidence>
<dbReference type="PROSITE" id="PS51318">
    <property type="entry name" value="TAT"/>
    <property type="match status" value="1"/>
</dbReference>
<dbReference type="InterPro" id="IPR008557">
    <property type="entry name" value="PhoX"/>
</dbReference>
<reference evidence="2" key="1">
    <citation type="submission" date="2016-04" db="EMBL/GenBank/DDBJ databases">
        <authorList>
            <person name="Tabuchi Yagui T.R."/>
        </authorList>
    </citation>
    <scope>NUCLEOTIDE SEQUENCE [LARGE SCALE GENOMIC DNA]</scope>
    <source>
        <strain evidence="2">NIES-26</strain>
    </source>
</reference>
<dbReference type="SUPFAM" id="SSF63829">
    <property type="entry name" value="Calcium-dependent phosphotriesterase"/>
    <property type="match status" value="1"/>
</dbReference>
<dbReference type="Proteomes" id="UP000252107">
    <property type="component" value="Unassembled WGS sequence"/>
</dbReference>
<dbReference type="InterPro" id="IPR006311">
    <property type="entry name" value="TAT_signal"/>
</dbReference>
<dbReference type="EMBL" id="LXQD01000019">
    <property type="protein sequence ID" value="RCJ41920.1"/>
    <property type="molecule type" value="Genomic_DNA"/>
</dbReference>